<dbReference type="GO" id="GO:0009307">
    <property type="term" value="P:DNA restriction-modification system"/>
    <property type="evidence" value="ECO:0007669"/>
    <property type="project" value="UniProtKB-KW"/>
</dbReference>
<keyword evidence="1 4" id="KW-0489">Methyltransferase</keyword>
<keyword evidence="4" id="KW-0949">S-adenosyl-L-methionine</keyword>
<dbReference type="Gene3D" id="3.40.50.150">
    <property type="entry name" value="Vaccinia Virus protein VP39"/>
    <property type="match status" value="1"/>
</dbReference>
<evidence type="ECO:0000256" key="4">
    <source>
        <dbReference type="PROSITE-ProRule" id="PRU01016"/>
    </source>
</evidence>
<dbReference type="GO" id="GO:0008168">
    <property type="term" value="F:methyltransferase activity"/>
    <property type="evidence" value="ECO:0007669"/>
    <property type="project" value="UniProtKB-KW"/>
</dbReference>
<dbReference type="Proteomes" id="UP000632766">
    <property type="component" value="Unassembled WGS sequence"/>
</dbReference>
<dbReference type="InterPro" id="IPR001525">
    <property type="entry name" value="C5_MeTfrase"/>
</dbReference>
<dbReference type="Pfam" id="PF00145">
    <property type="entry name" value="DNA_methylase"/>
    <property type="match status" value="1"/>
</dbReference>
<dbReference type="GO" id="GO:0032259">
    <property type="term" value="P:methylation"/>
    <property type="evidence" value="ECO:0007669"/>
    <property type="project" value="UniProtKB-KW"/>
</dbReference>
<sequence length="656" mass="73600">MATLRDSPLYQAPPDLSKIDIADNQDENFYILTDAKFKVGDRVLITKGKHEGKSAKIHEIKAENHICCWVNDEFYLHFPPEDLRLDPDNAPLHPWDSPQEWSSAGVLCKYENDVIFWGELQFQVNPQIKKIYLNPRVVVNFLEDSWCVLKSFIKYLAKYNKSATEKEIIDHYGCEKSLAQDALKLGVNLGFIAKENGKYSTTLCDEPPDLTDFATTEEFSEAWNKWTPLSLSKLQVPEKIQNTPKPVLSPDAPIAVVLFAGGGGIEAGMVEAGIRPAIAVEFDPKKPKLSSAIADCHEKNFSEYGCKLIRQTVQEVSLLGFANFPKNPDFLHASPMCSNFSNAKGKDAIETNEDIAMASAVVGAIRALAPKIFTLENVRRYRDSQSFKIIAQALEEEGYLWRAEFLRLLDCQARERFVVVAAKDWLPPLPPAPQPVGWYEVVADLIPGMADSELVTGQIKALEEFLANNEPTPLLIDRTGGRGKYKVKPAHIPCNTLLRSVFTDGKGANRNKFADIWLPDGTVKSVPIKAAARWQGFPSWYQFPPDTATSGSIIGYSVPPKFAAQLFKSLQQPPPIELQIQLCQKHIFDHNWRIQDSKTSREAIKSAKSAIASEQSRIDELVEELIIYRQFLDLGLDKSEAKIRVLRLIVDQSRNQ</sequence>
<evidence type="ECO:0000256" key="1">
    <source>
        <dbReference type="ARBA" id="ARBA00022603"/>
    </source>
</evidence>
<comment type="caution">
    <text evidence="6">The sequence shown here is derived from an EMBL/GenBank/DDBJ whole genome shotgun (WGS) entry which is preliminary data.</text>
</comment>
<evidence type="ECO:0000256" key="2">
    <source>
        <dbReference type="ARBA" id="ARBA00022679"/>
    </source>
</evidence>
<feature type="domain" description="KOW" evidence="5">
    <location>
        <begin position="36"/>
        <end position="63"/>
    </location>
</feature>
<dbReference type="InterPro" id="IPR005824">
    <property type="entry name" value="KOW"/>
</dbReference>
<evidence type="ECO:0000313" key="7">
    <source>
        <dbReference type="Proteomes" id="UP000632766"/>
    </source>
</evidence>
<dbReference type="EMBL" id="JAECZC010000102">
    <property type="protein sequence ID" value="MBH8566698.1"/>
    <property type="molecule type" value="Genomic_DNA"/>
</dbReference>
<comment type="similarity">
    <text evidence="4">Belongs to the class I-like SAM-binding methyltransferase superfamily. C5-methyltransferase family.</text>
</comment>
<gene>
    <name evidence="6" type="ORF">I8748_31875</name>
</gene>
<protein>
    <submittedName>
        <fullName evidence="6">DNA cytosine methyltransferase</fullName>
    </submittedName>
</protein>
<accession>A0A8J7HVE2</accession>
<name>A0A8J7HVE2_9NOST</name>
<reference evidence="6 7" key="1">
    <citation type="journal article" date="2021" name="Int. J. Syst. Evol. Microbiol.">
        <title>Amazonocrinis nigriterrae gen. nov., sp. nov., Atlanticothrix silvestris gen. nov., sp. nov. and Dendronalium phyllosphericum gen. nov., sp. nov., nostocacean cyanobacteria from Brazilian environments.</title>
        <authorList>
            <person name="Alvarenga D.O."/>
            <person name="Andreote A.P.D."/>
            <person name="Branco L.H.Z."/>
            <person name="Delbaje E."/>
            <person name="Cruz R.B."/>
            <person name="Varani A.M."/>
            <person name="Fiore M.F."/>
        </authorList>
    </citation>
    <scope>NUCLEOTIDE SEQUENCE [LARGE SCALE GENOMIC DNA]</scope>
    <source>
        <strain evidence="6 7">CENA67</strain>
    </source>
</reference>
<keyword evidence="7" id="KW-1185">Reference proteome</keyword>
<dbReference type="InterPro" id="IPR029063">
    <property type="entry name" value="SAM-dependent_MTases_sf"/>
</dbReference>
<evidence type="ECO:0000256" key="3">
    <source>
        <dbReference type="ARBA" id="ARBA00022747"/>
    </source>
</evidence>
<dbReference type="SMART" id="SM00739">
    <property type="entry name" value="KOW"/>
    <property type="match status" value="1"/>
</dbReference>
<dbReference type="PROSITE" id="PS51679">
    <property type="entry name" value="SAM_MT_C5"/>
    <property type="match status" value="1"/>
</dbReference>
<keyword evidence="3" id="KW-0680">Restriction system</keyword>
<evidence type="ECO:0000259" key="5">
    <source>
        <dbReference type="SMART" id="SM00739"/>
    </source>
</evidence>
<proteinExistence type="inferred from homology"/>
<feature type="active site" evidence="4">
    <location>
        <position position="337"/>
    </location>
</feature>
<evidence type="ECO:0000313" key="6">
    <source>
        <dbReference type="EMBL" id="MBH8566698.1"/>
    </source>
</evidence>
<organism evidence="6 7">
    <name type="scientific">Amazonocrinis nigriterrae CENA67</name>
    <dbReference type="NCBI Taxonomy" id="2794033"/>
    <lineage>
        <taxon>Bacteria</taxon>
        <taxon>Bacillati</taxon>
        <taxon>Cyanobacteriota</taxon>
        <taxon>Cyanophyceae</taxon>
        <taxon>Nostocales</taxon>
        <taxon>Nostocaceae</taxon>
        <taxon>Amazonocrinis</taxon>
        <taxon>Amazonocrinis nigriterrae</taxon>
    </lineage>
</organism>
<dbReference type="AlphaFoldDB" id="A0A8J7HVE2"/>
<dbReference type="SUPFAM" id="SSF53335">
    <property type="entry name" value="S-adenosyl-L-methionine-dependent methyltransferases"/>
    <property type="match status" value="1"/>
</dbReference>
<dbReference type="Gene3D" id="3.90.120.10">
    <property type="entry name" value="DNA Methylase, subunit A, domain 2"/>
    <property type="match status" value="1"/>
</dbReference>
<keyword evidence="2 4" id="KW-0808">Transferase</keyword>